<reference evidence="2" key="1">
    <citation type="submission" date="2020-05" db="EMBL/GenBank/DDBJ databases">
        <title>Phylogenomic resolution of chytrid fungi.</title>
        <authorList>
            <person name="Stajich J.E."/>
            <person name="Amses K."/>
            <person name="Simmons R."/>
            <person name="Seto K."/>
            <person name="Myers J."/>
            <person name="Bonds A."/>
            <person name="Quandt C.A."/>
            <person name="Barry K."/>
            <person name="Liu P."/>
            <person name="Grigoriev I."/>
            <person name="Longcore J.E."/>
            <person name="James T.Y."/>
        </authorList>
    </citation>
    <scope>NUCLEOTIDE SEQUENCE</scope>
    <source>
        <strain evidence="2">JEL0318</strain>
    </source>
</reference>
<evidence type="ECO:0000256" key="1">
    <source>
        <dbReference type="SAM" id="MobiDB-lite"/>
    </source>
</evidence>
<gene>
    <name evidence="2" type="ORF">HK097_008403</name>
</gene>
<feature type="region of interest" description="Disordered" evidence="1">
    <location>
        <begin position="1"/>
        <end position="42"/>
    </location>
</feature>
<keyword evidence="3" id="KW-1185">Reference proteome</keyword>
<feature type="region of interest" description="Disordered" evidence="1">
    <location>
        <begin position="95"/>
        <end position="176"/>
    </location>
</feature>
<sequence>MMPARGKMSETKLANLKKAREAKVAKRLNQYPKGEKRDAAEERFEAKVREEAEKRAQLLAKEIREKELMEAELAEFKAWKAAGKGKVREDVIEETIEAPAPKRKKAAPAASASKKPAAKATAKPAPKQKTKEPKQPRGRPRSPSSEEYEDGDPEPSYLGRAYQPTGRASIIDSLLD</sequence>
<protein>
    <submittedName>
        <fullName evidence="2">Uncharacterized protein</fullName>
    </submittedName>
</protein>
<name>A0AAD5X127_9FUNG</name>
<accession>A0AAD5X127</accession>
<dbReference type="EMBL" id="JADGJD010000495">
    <property type="protein sequence ID" value="KAJ3050598.1"/>
    <property type="molecule type" value="Genomic_DNA"/>
</dbReference>
<proteinExistence type="predicted"/>
<evidence type="ECO:0000313" key="3">
    <source>
        <dbReference type="Proteomes" id="UP001212841"/>
    </source>
</evidence>
<organism evidence="2 3">
    <name type="scientific">Rhizophlyctis rosea</name>
    <dbReference type="NCBI Taxonomy" id="64517"/>
    <lineage>
        <taxon>Eukaryota</taxon>
        <taxon>Fungi</taxon>
        <taxon>Fungi incertae sedis</taxon>
        <taxon>Chytridiomycota</taxon>
        <taxon>Chytridiomycota incertae sedis</taxon>
        <taxon>Chytridiomycetes</taxon>
        <taxon>Rhizophlyctidales</taxon>
        <taxon>Rhizophlyctidaceae</taxon>
        <taxon>Rhizophlyctis</taxon>
    </lineage>
</organism>
<feature type="compositionally biased region" description="Basic and acidic residues" evidence="1">
    <location>
        <begin position="33"/>
        <end position="42"/>
    </location>
</feature>
<feature type="compositionally biased region" description="Low complexity" evidence="1">
    <location>
        <begin position="107"/>
        <end position="127"/>
    </location>
</feature>
<evidence type="ECO:0000313" key="2">
    <source>
        <dbReference type="EMBL" id="KAJ3050598.1"/>
    </source>
</evidence>
<dbReference type="Proteomes" id="UP001212841">
    <property type="component" value="Unassembled WGS sequence"/>
</dbReference>
<comment type="caution">
    <text evidence="2">The sequence shown here is derived from an EMBL/GenBank/DDBJ whole genome shotgun (WGS) entry which is preliminary data.</text>
</comment>
<dbReference type="AlphaFoldDB" id="A0AAD5X127"/>